<protein>
    <recommendedName>
        <fullName evidence="1">Lipoyl-binding domain-containing protein</fullName>
    </recommendedName>
</protein>
<evidence type="ECO:0000313" key="3">
    <source>
        <dbReference type="Proteomes" id="UP000265366"/>
    </source>
</evidence>
<reference evidence="2 3" key="1">
    <citation type="submission" date="2018-08" db="EMBL/GenBank/DDBJ databases">
        <title>Erythrobacter zhengii sp.nov., a bacterium isolated from deep-sea sediment.</title>
        <authorList>
            <person name="Fang C."/>
            <person name="Wu Y.-H."/>
            <person name="Sun C."/>
            <person name="Wang H."/>
            <person name="Cheng H."/>
            <person name="Meng F.-X."/>
            <person name="Wang C.-S."/>
            <person name="Xu X.-W."/>
        </authorList>
    </citation>
    <scope>NUCLEOTIDE SEQUENCE [LARGE SCALE GENOMIC DNA]</scope>
    <source>
        <strain evidence="2 3">CCTCC AB 2015396</strain>
    </source>
</reference>
<dbReference type="OrthoDB" id="7432927at2"/>
<comment type="caution">
    <text evidence="2">The sequence shown here is derived from an EMBL/GenBank/DDBJ whole genome shotgun (WGS) entry which is preliminary data.</text>
</comment>
<sequence length="140" mass="14357">MTGKSDPAAAAIDNARAFMDAMLQSDWLELHIATDDFELFIAREGGGPNPMFAGAELDEVPAPAAAAKASAITAPHVATLVWAAQPGTNVAAGEALARISVLDEETDITAARSGRVVAVDAAPGELVEFGMTILQIVEAA</sequence>
<keyword evidence="3" id="KW-1185">Reference proteome</keyword>
<dbReference type="RefSeq" id="WP_119593995.1">
    <property type="nucleotide sequence ID" value="NZ_QXFM01000126.1"/>
</dbReference>
<dbReference type="EMBL" id="QXFM01000126">
    <property type="protein sequence ID" value="RIV81967.1"/>
    <property type="molecule type" value="Genomic_DNA"/>
</dbReference>
<name>A0A3A1P4S6_9SPHN</name>
<evidence type="ECO:0000259" key="1">
    <source>
        <dbReference type="Pfam" id="PF00364"/>
    </source>
</evidence>
<organism evidence="2 3">
    <name type="scientific">Aurantiacibacter xanthus</name>
    <dbReference type="NCBI Taxonomy" id="1784712"/>
    <lineage>
        <taxon>Bacteria</taxon>
        <taxon>Pseudomonadati</taxon>
        <taxon>Pseudomonadota</taxon>
        <taxon>Alphaproteobacteria</taxon>
        <taxon>Sphingomonadales</taxon>
        <taxon>Erythrobacteraceae</taxon>
        <taxon>Aurantiacibacter</taxon>
    </lineage>
</organism>
<dbReference type="InterPro" id="IPR000089">
    <property type="entry name" value="Biotin_lipoyl"/>
</dbReference>
<accession>A0A3A1P4S6</accession>
<dbReference type="SUPFAM" id="SSF51230">
    <property type="entry name" value="Single hybrid motif"/>
    <property type="match status" value="1"/>
</dbReference>
<dbReference type="AlphaFoldDB" id="A0A3A1P4S6"/>
<evidence type="ECO:0000313" key="2">
    <source>
        <dbReference type="EMBL" id="RIV81967.1"/>
    </source>
</evidence>
<dbReference type="InterPro" id="IPR011053">
    <property type="entry name" value="Single_hybrid_motif"/>
</dbReference>
<dbReference type="Pfam" id="PF00364">
    <property type="entry name" value="Biotin_lipoyl"/>
    <property type="match status" value="1"/>
</dbReference>
<gene>
    <name evidence="2" type="ORF">D2V17_16375</name>
</gene>
<dbReference type="Gene3D" id="2.40.50.100">
    <property type="match status" value="1"/>
</dbReference>
<proteinExistence type="predicted"/>
<feature type="domain" description="Lipoyl-binding" evidence="1">
    <location>
        <begin position="77"/>
        <end position="136"/>
    </location>
</feature>
<dbReference type="Proteomes" id="UP000265366">
    <property type="component" value="Unassembled WGS sequence"/>
</dbReference>